<evidence type="ECO:0008006" key="4">
    <source>
        <dbReference type="Google" id="ProtNLM"/>
    </source>
</evidence>
<dbReference type="Pfam" id="PF20345">
    <property type="entry name" value="DUF6640"/>
    <property type="match status" value="1"/>
</dbReference>
<dbReference type="KEGG" id="nah:F5544_05825"/>
<evidence type="ECO:0000256" key="1">
    <source>
        <dbReference type="SAM" id="Phobius"/>
    </source>
</evidence>
<evidence type="ECO:0000313" key="2">
    <source>
        <dbReference type="EMBL" id="QIS09077.1"/>
    </source>
</evidence>
<keyword evidence="3" id="KW-1185">Reference proteome</keyword>
<feature type="transmembrane region" description="Helical" evidence="1">
    <location>
        <begin position="69"/>
        <end position="89"/>
    </location>
</feature>
<evidence type="ECO:0000313" key="3">
    <source>
        <dbReference type="Proteomes" id="UP000503540"/>
    </source>
</evidence>
<protein>
    <recommendedName>
        <fullName evidence="4">Acetyltransferase</fullName>
    </recommendedName>
</protein>
<organism evidence="2 3">
    <name type="scientific">Nocardia arthritidis</name>
    <dbReference type="NCBI Taxonomy" id="228602"/>
    <lineage>
        <taxon>Bacteria</taxon>
        <taxon>Bacillati</taxon>
        <taxon>Actinomycetota</taxon>
        <taxon>Actinomycetes</taxon>
        <taxon>Mycobacteriales</taxon>
        <taxon>Nocardiaceae</taxon>
        <taxon>Nocardia</taxon>
    </lineage>
</organism>
<sequence>MVLLNTLVGPLLADLVIPDIARRHLHNPNWPPHAKFHDAQYIGMGALLGAIGLRILVRRKGDQRAQFYLAAALGSVTWLGMWGALLFPGTAAQDPEFAADSRKVLGIDFQLFIALVMLVGLSAAVTVERARAVTSR</sequence>
<feature type="transmembrane region" description="Helical" evidence="1">
    <location>
        <begin position="109"/>
        <end position="127"/>
    </location>
</feature>
<dbReference type="InterPro" id="IPR046580">
    <property type="entry name" value="DUF6640"/>
</dbReference>
<name>A0A6G9Y7K9_9NOCA</name>
<dbReference type="AlphaFoldDB" id="A0A6G9Y7K9"/>
<keyword evidence="1" id="KW-0812">Transmembrane</keyword>
<dbReference type="Proteomes" id="UP000503540">
    <property type="component" value="Chromosome"/>
</dbReference>
<feature type="transmembrane region" description="Helical" evidence="1">
    <location>
        <begin position="39"/>
        <end position="57"/>
    </location>
</feature>
<reference evidence="2 3" key="1">
    <citation type="journal article" date="2019" name="ACS Chem. Biol.">
        <title>Identification and Mobilization of a Cryptic Antibiotic Biosynthesis Gene Locus from a Human-Pathogenic Nocardia Isolate.</title>
        <authorList>
            <person name="Herisse M."/>
            <person name="Ishida K."/>
            <person name="Porter J.L."/>
            <person name="Howden B."/>
            <person name="Hertweck C."/>
            <person name="Stinear T.P."/>
            <person name="Pidot S.J."/>
        </authorList>
    </citation>
    <scope>NUCLEOTIDE SEQUENCE [LARGE SCALE GENOMIC DNA]</scope>
    <source>
        <strain evidence="2 3">AUSMDU00012717</strain>
    </source>
</reference>
<keyword evidence="1" id="KW-1133">Transmembrane helix</keyword>
<gene>
    <name evidence="2" type="ORF">F5544_05825</name>
</gene>
<dbReference type="EMBL" id="CP046172">
    <property type="protein sequence ID" value="QIS09077.1"/>
    <property type="molecule type" value="Genomic_DNA"/>
</dbReference>
<keyword evidence="1" id="KW-0472">Membrane</keyword>
<proteinExistence type="predicted"/>
<accession>A0A6G9Y7K9</accession>
<dbReference type="RefSeq" id="WP_238847107.1">
    <property type="nucleotide sequence ID" value="NZ_CP046172.1"/>
</dbReference>